<organism evidence="3 4">
    <name type="scientific">Vespula germanica</name>
    <name type="common">German yellow jacket</name>
    <name type="synonym">Paravespula germanica</name>
    <dbReference type="NCBI Taxonomy" id="30212"/>
    <lineage>
        <taxon>Eukaryota</taxon>
        <taxon>Metazoa</taxon>
        <taxon>Ecdysozoa</taxon>
        <taxon>Arthropoda</taxon>
        <taxon>Hexapoda</taxon>
        <taxon>Insecta</taxon>
        <taxon>Pterygota</taxon>
        <taxon>Neoptera</taxon>
        <taxon>Endopterygota</taxon>
        <taxon>Hymenoptera</taxon>
        <taxon>Apocrita</taxon>
        <taxon>Aculeata</taxon>
        <taxon>Vespoidea</taxon>
        <taxon>Vespidae</taxon>
        <taxon>Vespinae</taxon>
        <taxon>Vespula</taxon>
    </lineage>
</organism>
<gene>
    <name evidence="3" type="ORF">HZH68_014480</name>
</gene>
<accession>A0A834J8M7</accession>
<evidence type="ECO:0000256" key="2">
    <source>
        <dbReference type="SAM" id="Phobius"/>
    </source>
</evidence>
<evidence type="ECO:0000313" key="3">
    <source>
        <dbReference type="EMBL" id="KAF7383723.1"/>
    </source>
</evidence>
<keyword evidence="2" id="KW-0812">Transmembrane</keyword>
<dbReference type="Proteomes" id="UP000617340">
    <property type="component" value="Unassembled WGS sequence"/>
</dbReference>
<sequence length="215" mass="24379">MAKLLCTIWALMLNSLNVSIFKTCFANAMEDDYGEPLTTGPPITSFLFAAGVYVIVLKSTLFPQSFRKPNPMLLCFYEFLTTAFFLEFSIACIWTPIDVLMLTTLPKAICHTLQDYGFNEAAETFVANKSSMAALSYGTATTFFLLALHVTKTVDYTILTEYGLTCFGSYLKNKLWQQILSELPKSKQNRRCPCRPRRKNRSKSRSKDPKSQTYT</sequence>
<keyword evidence="2" id="KW-0472">Membrane</keyword>
<feature type="compositionally biased region" description="Basic and acidic residues" evidence="1">
    <location>
        <begin position="205"/>
        <end position="215"/>
    </location>
</feature>
<reference evidence="3" key="1">
    <citation type="journal article" date="2020" name="G3 (Bethesda)">
        <title>High-Quality Assemblies for Three Invasive Social Wasps from the &lt;i&gt;Vespula&lt;/i&gt; Genus.</title>
        <authorList>
            <person name="Harrop T.W.R."/>
            <person name="Guhlin J."/>
            <person name="McLaughlin G.M."/>
            <person name="Permina E."/>
            <person name="Stockwell P."/>
            <person name="Gilligan J."/>
            <person name="Le Lec M.F."/>
            <person name="Gruber M.A.M."/>
            <person name="Quinn O."/>
            <person name="Lovegrove M."/>
            <person name="Duncan E.J."/>
            <person name="Remnant E.J."/>
            <person name="Van Eeckhoven J."/>
            <person name="Graham B."/>
            <person name="Knapp R.A."/>
            <person name="Langford K.W."/>
            <person name="Kronenberg Z."/>
            <person name="Press M.O."/>
            <person name="Eacker S.M."/>
            <person name="Wilson-Rankin E.E."/>
            <person name="Purcell J."/>
            <person name="Lester P.J."/>
            <person name="Dearden P.K."/>
        </authorList>
    </citation>
    <scope>NUCLEOTIDE SEQUENCE</scope>
    <source>
        <strain evidence="3">Linc-1</strain>
    </source>
</reference>
<evidence type="ECO:0000313" key="4">
    <source>
        <dbReference type="Proteomes" id="UP000617340"/>
    </source>
</evidence>
<dbReference type="EMBL" id="JACSDZ010000018">
    <property type="protein sequence ID" value="KAF7383723.1"/>
    <property type="molecule type" value="Genomic_DNA"/>
</dbReference>
<comment type="caution">
    <text evidence="3">The sequence shown here is derived from an EMBL/GenBank/DDBJ whole genome shotgun (WGS) entry which is preliminary data.</text>
</comment>
<feature type="region of interest" description="Disordered" evidence="1">
    <location>
        <begin position="187"/>
        <end position="215"/>
    </location>
</feature>
<feature type="transmembrane region" description="Helical" evidence="2">
    <location>
        <begin position="42"/>
        <end position="62"/>
    </location>
</feature>
<feature type="transmembrane region" description="Helical" evidence="2">
    <location>
        <begin position="132"/>
        <end position="150"/>
    </location>
</feature>
<evidence type="ECO:0000256" key="1">
    <source>
        <dbReference type="SAM" id="MobiDB-lite"/>
    </source>
</evidence>
<keyword evidence="4" id="KW-1185">Reference proteome</keyword>
<proteinExistence type="predicted"/>
<feature type="transmembrane region" description="Helical" evidence="2">
    <location>
        <begin position="74"/>
        <end position="97"/>
    </location>
</feature>
<dbReference type="AlphaFoldDB" id="A0A834J8M7"/>
<feature type="compositionally biased region" description="Basic residues" evidence="1">
    <location>
        <begin position="187"/>
        <end position="204"/>
    </location>
</feature>
<name>A0A834J8M7_VESGE</name>
<dbReference type="InterPro" id="IPR032145">
    <property type="entry name" value="DUF4818"/>
</dbReference>
<dbReference type="Pfam" id="PF16089">
    <property type="entry name" value="DUF4818"/>
    <property type="match status" value="1"/>
</dbReference>
<protein>
    <submittedName>
        <fullName evidence="3">Uncharacterized protein</fullName>
    </submittedName>
</protein>
<keyword evidence="2" id="KW-1133">Transmembrane helix</keyword>